<reference evidence="2" key="1">
    <citation type="submission" date="2024-03" db="EMBL/GenBank/DDBJ databases">
        <title>WGS assembly of Saponaria officinalis var. Norfolk2.</title>
        <authorList>
            <person name="Jenkins J."/>
            <person name="Shu S."/>
            <person name="Grimwood J."/>
            <person name="Barry K."/>
            <person name="Goodstein D."/>
            <person name="Schmutz J."/>
            <person name="Leebens-Mack J."/>
            <person name="Osbourn A."/>
        </authorList>
    </citation>
    <scope>NUCLEOTIDE SEQUENCE [LARGE SCALE GENOMIC DNA]</scope>
    <source>
        <strain evidence="2">JIC</strain>
    </source>
</reference>
<evidence type="ECO:0000256" key="1">
    <source>
        <dbReference type="SAM" id="Phobius"/>
    </source>
</evidence>
<protein>
    <submittedName>
        <fullName evidence="2">Uncharacterized protein</fullName>
    </submittedName>
</protein>
<feature type="transmembrane region" description="Helical" evidence="1">
    <location>
        <begin position="50"/>
        <end position="70"/>
    </location>
</feature>
<accession>A0AAW1H013</accession>
<organism evidence="2 3">
    <name type="scientific">Saponaria officinalis</name>
    <name type="common">Common soapwort</name>
    <name type="synonym">Lychnis saponaria</name>
    <dbReference type="NCBI Taxonomy" id="3572"/>
    <lineage>
        <taxon>Eukaryota</taxon>
        <taxon>Viridiplantae</taxon>
        <taxon>Streptophyta</taxon>
        <taxon>Embryophyta</taxon>
        <taxon>Tracheophyta</taxon>
        <taxon>Spermatophyta</taxon>
        <taxon>Magnoliopsida</taxon>
        <taxon>eudicotyledons</taxon>
        <taxon>Gunneridae</taxon>
        <taxon>Pentapetalae</taxon>
        <taxon>Caryophyllales</taxon>
        <taxon>Caryophyllaceae</taxon>
        <taxon>Caryophylleae</taxon>
        <taxon>Saponaria</taxon>
    </lineage>
</organism>
<name>A0AAW1H013_SAPOF</name>
<keyword evidence="3" id="KW-1185">Reference proteome</keyword>
<dbReference type="EMBL" id="JBDFQZ010000014">
    <property type="protein sequence ID" value="KAK9666699.1"/>
    <property type="molecule type" value="Genomic_DNA"/>
</dbReference>
<keyword evidence="1" id="KW-0472">Membrane</keyword>
<keyword evidence="1" id="KW-1133">Transmembrane helix</keyword>
<sequence>MSLSLRIDLTMGHLTTTWGDSPSFLRLFCLFFHRMGIEYTLMPHFVGDSFLFSVPMSFFFFFRVGFFPVIGRFSTPNDKGVESWKDQMNDAVIKSLFSFRKMR</sequence>
<dbReference type="Proteomes" id="UP001443914">
    <property type="component" value="Unassembled WGS sequence"/>
</dbReference>
<dbReference type="AlphaFoldDB" id="A0AAW1H013"/>
<gene>
    <name evidence="2" type="ORF">RND81_14G204600</name>
</gene>
<comment type="caution">
    <text evidence="2">The sequence shown here is derived from an EMBL/GenBank/DDBJ whole genome shotgun (WGS) entry which is preliminary data.</text>
</comment>
<keyword evidence="1" id="KW-0812">Transmembrane</keyword>
<evidence type="ECO:0000313" key="2">
    <source>
        <dbReference type="EMBL" id="KAK9666699.1"/>
    </source>
</evidence>
<evidence type="ECO:0000313" key="3">
    <source>
        <dbReference type="Proteomes" id="UP001443914"/>
    </source>
</evidence>
<proteinExistence type="predicted"/>